<dbReference type="eggNOG" id="COG3786">
    <property type="taxonomic scope" value="Bacteria"/>
</dbReference>
<dbReference type="RefSeq" id="WP_015927725.1">
    <property type="nucleotide sequence ID" value="NC_011894.1"/>
</dbReference>
<dbReference type="PROSITE" id="PS52029">
    <property type="entry name" value="LD_TPASE"/>
    <property type="match status" value="1"/>
</dbReference>
<evidence type="ECO:0000259" key="2">
    <source>
        <dbReference type="PROSITE" id="PS52029"/>
    </source>
</evidence>
<organism evidence="3 4">
    <name type="scientific">Methylobacterium nodulans (strain LMG 21967 / CNCM I-2342 / ORS 2060)</name>
    <dbReference type="NCBI Taxonomy" id="460265"/>
    <lineage>
        <taxon>Bacteria</taxon>
        <taxon>Pseudomonadati</taxon>
        <taxon>Pseudomonadota</taxon>
        <taxon>Alphaproteobacteria</taxon>
        <taxon>Hyphomicrobiales</taxon>
        <taxon>Methylobacteriaceae</taxon>
        <taxon>Methylobacterium</taxon>
    </lineage>
</organism>
<dbReference type="GO" id="GO:0016740">
    <property type="term" value="F:transferase activity"/>
    <property type="evidence" value="ECO:0007669"/>
    <property type="project" value="InterPro"/>
</dbReference>
<evidence type="ECO:0000256" key="1">
    <source>
        <dbReference type="PROSITE-ProRule" id="PRU01373"/>
    </source>
</evidence>
<dbReference type="OrthoDB" id="9804204at2"/>
<dbReference type="STRING" id="460265.Mnod_1019"/>
<dbReference type="HOGENOM" id="CLU_105370_0_0_5"/>
<feature type="active site" description="Nucleophile" evidence="1">
    <location>
        <position position="154"/>
    </location>
</feature>
<protein>
    <submittedName>
        <fullName evidence="3">ErfK/YbiS/YcfS/YnhG family protein</fullName>
    </submittedName>
</protein>
<keyword evidence="1" id="KW-0133">Cell shape</keyword>
<feature type="domain" description="L,D-TPase catalytic" evidence="2">
    <location>
        <begin position="2"/>
        <end position="177"/>
    </location>
</feature>
<dbReference type="Proteomes" id="UP000008207">
    <property type="component" value="Chromosome"/>
</dbReference>
<sequence length="177" mass="20131">MKRITLPLLRVRASVLDRSRGTLIAGPVQIPCALGRTGRTRTKREGDGASPQGRFRLRAGFYRPDHVGIRPRSGLRLRPIRPQDGWCDDPRDRRYNRPIALPAPGVSAERMWREDNLYDFVIDLDYNRGPIRPGRGSAIFLHVARPGFRPTEGCVALRRPDLRRLLIRLGPATRLLI</sequence>
<keyword evidence="4" id="KW-1185">Reference proteome</keyword>
<gene>
    <name evidence="3" type="ordered locus">Mnod_1019</name>
</gene>
<dbReference type="PANTHER" id="PTHR38589">
    <property type="entry name" value="BLR0621 PROTEIN"/>
    <property type="match status" value="1"/>
</dbReference>
<keyword evidence="1" id="KW-0573">Peptidoglycan synthesis</keyword>
<dbReference type="KEGG" id="mno:Mnod_1019"/>
<dbReference type="InterPro" id="IPR005490">
    <property type="entry name" value="LD_TPept_cat_dom"/>
</dbReference>
<dbReference type="PANTHER" id="PTHR38589:SF1">
    <property type="entry name" value="BLR0621 PROTEIN"/>
    <property type="match status" value="1"/>
</dbReference>
<name>B8IHY9_METNO</name>
<evidence type="ECO:0000313" key="3">
    <source>
        <dbReference type="EMBL" id="ACL56027.1"/>
    </source>
</evidence>
<feature type="active site" description="Proton donor/acceptor" evidence="1">
    <location>
        <position position="142"/>
    </location>
</feature>
<dbReference type="AlphaFoldDB" id="B8IHY9"/>
<evidence type="ECO:0000313" key="4">
    <source>
        <dbReference type="Proteomes" id="UP000008207"/>
    </source>
</evidence>
<dbReference type="GO" id="GO:0008360">
    <property type="term" value="P:regulation of cell shape"/>
    <property type="evidence" value="ECO:0007669"/>
    <property type="project" value="UniProtKB-UniRule"/>
</dbReference>
<keyword evidence="1" id="KW-0961">Cell wall biogenesis/degradation</keyword>
<comment type="pathway">
    <text evidence="1">Cell wall biogenesis; peptidoglycan biosynthesis.</text>
</comment>
<dbReference type="Pfam" id="PF03734">
    <property type="entry name" value="YkuD"/>
    <property type="match status" value="1"/>
</dbReference>
<proteinExistence type="predicted"/>
<accession>B8IHY9</accession>
<dbReference type="EMBL" id="CP001349">
    <property type="protein sequence ID" value="ACL56027.1"/>
    <property type="molecule type" value="Genomic_DNA"/>
</dbReference>
<dbReference type="GO" id="GO:0071555">
    <property type="term" value="P:cell wall organization"/>
    <property type="evidence" value="ECO:0007669"/>
    <property type="project" value="UniProtKB-UniRule"/>
</dbReference>
<reference evidence="3 4" key="1">
    <citation type="submission" date="2009-01" db="EMBL/GenBank/DDBJ databases">
        <title>Complete sequence of chromosome of Methylobacterium nodulans ORS 2060.</title>
        <authorList>
            <consortium name="US DOE Joint Genome Institute"/>
            <person name="Lucas S."/>
            <person name="Copeland A."/>
            <person name="Lapidus A."/>
            <person name="Glavina del Rio T."/>
            <person name="Dalin E."/>
            <person name="Tice H."/>
            <person name="Bruce D."/>
            <person name="Goodwin L."/>
            <person name="Pitluck S."/>
            <person name="Sims D."/>
            <person name="Brettin T."/>
            <person name="Detter J.C."/>
            <person name="Han C."/>
            <person name="Larimer F."/>
            <person name="Land M."/>
            <person name="Hauser L."/>
            <person name="Kyrpides N."/>
            <person name="Ivanova N."/>
            <person name="Marx C.J."/>
            <person name="Richardson P."/>
        </authorList>
    </citation>
    <scope>NUCLEOTIDE SEQUENCE [LARGE SCALE GENOMIC DNA]</scope>
    <source>
        <strain evidence="4">LMG 21967 / CNCM I-2342 / ORS 2060</strain>
    </source>
</reference>
<dbReference type="GO" id="GO:0009252">
    <property type="term" value="P:peptidoglycan biosynthetic process"/>
    <property type="evidence" value="ECO:0007669"/>
    <property type="project" value="UniProtKB-KW"/>
</dbReference>